<protein>
    <submittedName>
        <fullName evidence="1">Uncharacterized protein</fullName>
    </submittedName>
</protein>
<comment type="caution">
    <text evidence="1">The sequence shown here is derived from an EMBL/GenBank/DDBJ whole genome shotgun (WGS) entry which is preliminary data.</text>
</comment>
<dbReference type="Proteomes" id="UP001201163">
    <property type="component" value="Unassembled WGS sequence"/>
</dbReference>
<keyword evidence="2" id="KW-1185">Reference proteome</keyword>
<gene>
    <name evidence="1" type="ORF">EDB92DRAFT_1949163</name>
</gene>
<evidence type="ECO:0000313" key="1">
    <source>
        <dbReference type="EMBL" id="KAH8986494.1"/>
    </source>
</evidence>
<reference evidence="1" key="1">
    <citation type="submission" date="2022-01" db="EMBL/GenBank/DDBJ databases">
        <title>Comparative genomics reveals a dynamic genome evolution in the ectomycorrhizal milk-cap (Lactarius) mushrooms.</title>
        <authorList>
            <consortium name="DOE Joint Genome Institute"/>
            <person name="Lebreton A."/>
            <person name="Tang N."/>
            <person name="Kuo A."/>
            <person name="LaButti K."/>
            <person name="Drula E."/>
            <person name="Barry K."/>
            <person name="Clum A."/>
            <person name="Lipzen A."/>
            <person name="Mousain D."/>
            <person name="Ng V."/>
            <person name="Wang R."/>
            <person name="Wang X."/>
            <person name="Dai Y."/>
            <person name="Henrissat B."/>
            <person name="Grigoriev I.V."/>
            <person name="Guerin-Laguette A."/>
            <person name="Yu F."/>
            <person name="Martin F.M."/>
        </authorList>
    </citation>
    <scope>NUCLEOTIDE SEQUENCE</scope>
    <source>
        <strain evidence="1">QP</strain>
    </source>
</reference>
<organism evidence="1 2">
    <name type="scientific">Lactarius akahatsu</name>
    <dbReference type="NCBI Taxonomy" id="416441"/>
    <lineage>
        <taxon>Eukaryota</taxon>
        <taxon>Fungi</taxon>
        <taxon>Dikarya</taxon>
        <taxon>Basidiomycota</taxon>
        <taxon>Agaricomycotina</taxon>
        <taxon>Agaricomycetes</taxon>
        <taxon>Russulales</taxon>
        <taxon>Russulaceae</taxon>
        <taxon>Lactarius</taxon>
    </lineage>
</organism>
<dbReference type="AlphaFoldDB" id="A0AAD4LCR7"/>
<proteinExistence type="predicted"/>
<sequence length="107" mass="12139">MRLESHGIPLHRLQSLLNPNDKQDVILVYSLLKEVWSLPPPPAGSSPSFARAREALNVYGQFAHHLMMPYVCVDLDLDEQLIHLSVAAHMALFLYRDCLACWNKIST</sequence>
<name>A0AAD4LCR7_9AGAM</name>
<dbReference type="EMBL" id="JAKELL010000054">
    <property type="protein sequence ID" value="KAH8986494.1"/>
    <property type="molecule type" value="Genomic_DNA"/>
</dbReference>
<evidence type="ECO:0000313" key="2">
    <source>
        <dbReference type="Proteomes" id="UP001201163"/>
    </source>
</evidence>
<accession>A0AAD4LCR7</accession>